<dbReference type="GO" id="GO:0016887">
    <property type="term" value="F:ATP hydrolysis activity"/>
    <property type="evidence" value="ECO:0007669"/>
    <property type="project" value="InterPro"/>
</dbReference>
<dbReference type="CDD" id="cd03221">
    <property type="entry name" value="ABCF_EF-3"/>
    <property type="match status" value="2"/>
</dbReference>
<dbReference type="PANTHER" id="PTHR42855:SF2">
    <property type="entry name" value="DRUG RESISTANCE ABC TRANSPORTER,ATP-BINDING PROTEIN"/>
    <property type="match status" value="1"/>
</dbReference>
<dbReference type="GeneID" id="93485725"/>
<dbReference type="PROSITE" id="PS00211">
    <property type="entry name" value="ABC_TRANSPORTER_1"/>
    <property type="match status" value="2"/>
</dbReference>
<evidence type="ECO:0000256" key="5">
    <source>
        <dbReference type="SAM" id="MobiDB-lite"/>
    </source>
</evidence>
<dbReference type="GO" id="GO:0003676">
    <property type="term" value="F:nucleic acid binding"/>
    <property type="evidence" value="ECO:0007669"/>
    <property type="project" value="UniProtKB-ARBA"/>
</dbReference>
<dbReference type="FunFam" id="3.40.50.300:FF:000011">
    <property type="entry name" value="Putative ABC transporter ATP-binding component"/>
    <property type="match status" value="1"/>
</dbReference>
<evidence type="ECO:0000313" key="7">
    <source>
        <dbReference type="EMBL" id="MBB6477416.1"/>
    </source>
</evidence>
<reference evidence="7 8" key="1">
    <citation type="submission" date="2020-08" db="EMBL/GenBank/DDBJ databases">
        <title>Genomic Encyclopedia of Type Strains, Phase IV (KMG-IV): sequencing the most valuable type-strain genomes for metagenomic binning, comparative biology and taxonomic classification.</title>
        <authorList>
            <person name="Goeker M."/>
        </authorList>
    </citation>
    <scope>NUCLEOTIDE SEQUENCE [LARGE SCALE GENOMIC DNA]</scope>
    <source>
        <strain evidence="7 8">DSM 21255</strain>
    </source>
</reference>
<dbReference type="AlphaFoldDB" id="A0A841R0T7"/>
<dbReference type="FunFam" id="3.40.50.300:FF:000309">
    <property type="entry name" value="ABC transporter ATP-binding protein"/>
    <property type="match status" value="1"/>
</dbReference>
<dbReference type="Pfam" id="PF12848">
    <property type="entry name" value="ABC_tran_Xtn"/>
    <property type="match status" value="1"/>
</dbReference>
<proteinExistence type="predicted"/>
<dbReference type="PROSITE" id="PS50893">
    <property type="entry name" value="ABC_TRANSPORTER_2"/>
    <property type="match status" value="2"/>
</dbReference>
<accession>A0A841R0T7</accession>
<evidence type="ECO:0000259" key="6">
    <source>
        <dbReference type="PROSITE" id="PS50893"/>
    </source>
</evidence>
<dbReference type="InterPro" id="IPR017871">
    <property type="entry name" value="ABC_transporter-like_CS"/>
</dbReference>
<dbReference type="Proteomes" id="UP000591941">
    <property type="component" value="Unassembled WGS sequence"/>
</dbReference>
<comment type="caution">
    <text evidence="7">The sequence shown here is derived from an EMBL/GenBank/DDBJ whole genome shotgun (WGS) entry which is preliminary data.</text>
</comment>
<keyword evidence="1" id="KW-0677">Repeat</keyword>
<evidence type="ECO:0000256" key="1">
    <source>
        <dbReference type="ARBA" id="ARBA00022737"/>
    </source>
</evidence>
<dbReference type="InterPro" id="IPR003593">
    <property type="entry name" value="AAA+_ATPase"/>
</dbReference>
<feature type="region of interest" description="Disordered" evidence="5">
    <location>
        <begin position="532"/>
        <end position="567"/>
    </location>
</feature>
<feature type="domain" description="ABC transporter" evidence="6">
    <location>
        <begin position="4"/>
        <end position="255"/>
    </location>
</feature>
<evidence type="ECO:0000256" key="3">
    <source>
        <dbReference type="ARBA" id="ARBA00022840"/>
    </source>
</evidence>
<dbReference type="SMART" id="SM00382">
    <property type="entry name" value="AAA"/>
    <property type="match status" value="2"/>
</dbReference>
<sequence>MAMIKVAGLSKAFGIETIFKNVTFTVAEGQRVGLVGRNGAGKSTLLRCVMGTMEADSGSVSVTDQATIGYVQQSIDFGAQTLREVVETAWEDVRRIEHELEDLTQRMGRTSDPALLERYAKLEDRFERLGGYAYETMTRRIMVGLGFTEADWDRAANNFSGGQKTRINLARALVRRPDFLLLDEPTNHLDIAMTEWLEDFLRSYRGGILLVSHDRYFLDAVTTDILDLEQHRVTSYRGNYSAFSKKKAARLHADLRAYEKQQEEIAQTEAYIRKYKAGIKAKQARGRQSQLDRLERLQKPVTETTLAFSFRPATGTAERVLDVQELAAAYGDRTIFKDISFLLRRGDTVGIIGPNGIGKSTLLSVITGEKTPAHGTVTFGNRVALGYYSQEHTNLHPSRTVLEEVMQEYGCGEDDARHILGGFLFRGDDVYRLVGQLSGGEQARLALLLLLLEEPNVLILDEPTNHLDIPTREMIEDALLEFGGTYLVVSHDRYLLDRLVQRTLSFEDGTFREYLGNYSYWKEKRKELLETGRIPIPETAEPRKKENTATAPSADVPPAPPSPRATDSFRAAPQAAKKIAALEQEIARTEATITMIETQIAQTVDADALTELAESLSTAQEKLATQYEKWEHWAQMLD</sequence>
<name>A0A841R0T7_9FIRM</name>
<dbReference type="GO" id="GO:0005524">
    <property type="term" value="F:ATP binding"/>
    <property type="evidence" value="ECO:0007669"/>
    <property type="project" value="UniProtKB-KW"/>
</dbReference>
<dbReference type="InterPro" id="IPR051309">
    <property type="entry name" value="ABCF_ATPase"/>
</dbReference>
<evidence type="ECO:0000256" key="4">
    <source>
        <dbReference type="SAM" id="Coils"/>
    </source>
</evidence>
<organism evidence="7 8">
    <name type="scientific">Negativicoccus succinicivorans</name>
    <dbReference type="NCBI Taxonomy" id="620903"/>
    <lineage>
        <taxon>Bacteria</taxon>
        <taxon>Bacillati</taxon>
        <taxon>Bacillota</taxon>
        <taxon>Negativicutes</taxon>
        <taxon>Veillonellales</taxon>
        <taxon>Veillonellaceae</taxon>
        <taxon>Negativicoccus</taxon>
    </lineage>
</organism>
<dbReference type="Pfam" id="PF00005">
    <property type="entry name" value="ABC_tran"/>
    <property type="match status" value="2"/>
</dbReference>
<dbReference type="Gene3D" id="3.40.50.300">
    <property type="entry name" value="P-loop containing nucleotide triphosphate hydrolases"/>
    <property type="match status" value="2"/>
</dbReference>
<keyword evidence="3 7" id="KW-0067">ATP-binding</keyword>
<protein>
    <submittedName>
        <fullName evidence="7">ATP-binding cassette subfamily F protein 3</fullName>
    </submittedName>
</protein>
<dbReference type="InterPro" id="IPR003439">
    <property type="entry name" value="ABC_transporter-like_ATP-bd"/>
</dbReference>
<feature type="domain" description="ABC transporter" evidence="6">
    <location>
        <begin position="321"/>
        <end position="533"/>
    </location>
</feature>
<dbReference type="InterPro" id="IPR032781">
    <property type="entry name" value="ABC_tran_Xtn"/>
</dbReference>
<dbReference type="PANTHER" id="PTHR42855">
    <property type="entry name" value="ABC TRANSPORTER ATP-BINDING SUBUNIT"/>
    <property type="match status" value="1"/>
</dbReference>
<keyword evidence="2" id="KW-0547">Nucleotide-binding</keyword>
<keyword evidence="8" id="KW-1185">Reference proteome</keyword>
<dbReference type="EMBL" id="JACHHI010000002">
    <property type="protein sequence ID" value="MBB6477416.1"/>
    <property type="molecule type" value="Genomic_DNA"/>
</dbReference>
<gene>
    <name evidence="7" type="ORF">HNR45_000446</name>
</gene>
<evidence type="ECO:0000313" key="8">
    <source>
        <dbReference type="Proteomes" id="UP000591941"/>
    </source>
</evidence>
<dbReference type="InterPro" id="IPR027417">
    <property type="entry name" value="P-loop_NTPase"/>
</dbReference>
<dbReference type="RefSeq" id="WP_159823136.1">
    <property type="nucleotide sequence ID" value="NZ_CABWNB010000003.1"/>
</dbReference>
<dbReference type="OrthoDB" id="9762369at2"/>
<evidence type="ECO:0000256" key="2">
    <source>
        <dbReference type="ARBA" id="ARBA00022741"/>
    </source>
</evidence>
<keyword evidence="4" id="KW-0175">Coiled coil</keyword>
<dbReference type="SUPFAM" id="SSF52540">
    <property type="entry name" value="P-loop containing nucleoside triphosphate hydrolases"/>
    <property type="match status" value="2"/>
</dbReference>
<feature type="coiled-coil region" evidence="4">
    <location>
        <begin position="572"/>
        <end position="599"/>
    </location>
</feature>